<dbReference type="PANTHER" id="PTHR21666">
    <property type="entry name" value="PEPTIDASE-RELATED"/>
    <property type="match status" value="1"/>
</dbReference>
<feature type="compositionally biased region" description="Basic and acidic residues" evidence="1">
    <location>
        <begin position="40"/>
        <end position="49"/>
    </location>
</feature>
<dbReference type="CDD" id="cd12797">
    <property type="entry name" value="M23_peptidase"/>
    <property type="match status" value="1"/>
</dbReference>
<dbReference type="RefSeq" id="XP_003055693.1">
    <property type="nucleotide sequence ID" value="XM_003055647.1"/>
</dbReference>
<dbReference type="GeneID" id="9680767"/>
<dbReference type="InterPro" id="IPR016047">
    <property type="entry name" value="M23ase_b-sheet_dom"/>
</dbReference>
<dbReference type="InterPro" id="IPR011055">
    <property type="entry name" value="Dup_hybrid_motif"/>
</dbReference>
<dbReference type="OrthoDB" id="204026at2759"/>
<organism evidence="4">
    <name type="scientific">Micromonas pusilla (strain CCMP1545)</name>
    <name type="common">Picoplanktonic green alga</name>
    <dbReference type="NCBI Taxonomy" id="564608"/>
    <lineage>
        <taxon>Eukaryota</taxon>
        <taxon>Viridiplantae</taxon>
        <taxon>Chlorophyta</taxon>
        <taxon>Mamiellophyceae</taxon>
        <taxon>Mamiellales</taxon>
        <taxon>Mamiellaceae</taxon>
        <taxon>Micromonas</taxon>
    </lineage>
</organism>
<dbReference type="KEGG" id="mpp:MICPUCDRAFT_50627"/>
<sequence>MASRKNALTTRFAPLAANVSRRRAPSSTRSMGHKGKSKRAREGKSRGGDRGGGSGNDAPAPPSPPRPHNFVRDAGPGCVIAHVPEGGAGAASSLRPPPWALGAERVRLRDYPPGTTFPDLAVDPDDGVLTVVNASESHRVFYVTVYDGAVLDADGAPFPAGAAVDNDGATRACVTFILKIPPMVMLHAATLSDPMRSEIESDVQDWRAHPAPDDAHRSLCGFPLGADRAPYLCTQGEGGHLTHFFAGNQHAIDFRCDEGCDVLAVRDGVVEEVVQENTLTGVATRNLYKWNSVMLRCDDDDGNADADPLFVEYVHIKANSARVKVGDRVKRGDKLCESGGVGFSPEPHLHFTAFRSKEPTAATTRTLFDGGRAGPYVPVAGRWYDAGGEVCVDGGEEEDGRVATE</sequence>
<reference evidence="3 4" key="1">
    <citation type="journal article" date="2009" name="Science">
        <title>Green evolution and dynamic adaptations revealed by genomes of the marine picoeukaryotes Micromonas.</title>
        <authorList>
            <person name="Worden A.Z."/>
            <person name="Lee J.H."/>
            <person name="Mock T."/>
            <person name="Rouze P."/>
            <person name="Simmons M.P."/>
            <person name="Aerts A.L."/>
            <person name="Allen A.E."/>
            <person name="Cuvelier M.L."/>
            <person name="Derelle E."/>
            <person name="Everett M.V."/>
            <person name="Foulon E."/>
            <person name="Grimwood J."/>
            <person name="Gundlach H."/>
            <person name="Henrissat B."/>
            <person name="Napoli C."/>
            <person name="McDonald S.M."/>
            <person name="Parker M.S."/>
            <person name="Rombauts S."/>
            <person name="Salamov A."/>
            <person name="Von Dassow P."/>
            <person name="Badger J.H."/>
            <person name="Coutinho P.M."/>
            <person name="Demir E."/>
            <person name="Dubchak I."/>
            <person name="Gentemann C."/>
            <person name="Eikrem W."/>
            <person name="Gready J.E."/>
            <person name="John U."/>
            <person name="Lanier W."/>
            <person name="Lindquist E.A."/>
            <person name="Lucas S."/>
            <person name="Mayer K.F."/>
            <person name="Moreau H."/>
            <person name="Not F."/>
            <person name="Otillar R."/>
            <person name="Panaud O."/>
            <person name="Pangilinan J."/>
            <person name="Paulsen I."/>
            <person name="Piegu B."/>
            <person name="Poliakov A."/>
            <person name="Robbens S."/>
            <person name="Schmutz J."/>
            <person name="Toulza E."/>
            <person name="Wyss T."/>
            <person name="Zelensky A."/>
            <person name="Zhou K."/>
            <person name="Armbrust E.V."/>
            <person name="Bhattacharya D."/>
            <person name="Goodenough U.W."/>
            <person name="Van de Peer Y."/>
            <person name="Grigoriev I.V."/>
        </authorList>
    </citation>
    <scope>NUCLEOTIDE SEQUENCE [LARGE SCALE GENOMIC DNA]</scope>
    <source>
        <strain evidence="3 4">CCMP1545</strain>
    </source>
</reference>
<dbReference type="OMA" id="THFFAGN"/>
<gene>
    <name evidence="3" type="ORF">MICPUCDRAFT_50627</name>
</gene>
<evidence type="ECO:0000313" key="4">
    <source>
        <dbReference type="Proteomes" id="UP000001876"/>
    </source>
</evidence>
<dbReference type="eggNOG" id="ENOG502S3BI">
    <property type="taxonomic scope" value="Eukaryota"/>
</dbReference>
<dbReference type="Gene3D" id="2.70.70.10">
    <property type="entry name" value="Glucose Permease (Domain IIA)"/>
    <property type="match status" value="1"/>
</dbReference>
<name>C1MIM8_MICPC</name>
<dbReference type="EMBL" id="GG663735">
    <property type="protein sequence ID" value="EEH60945.1"/>
    <property type="molecule type" value="Genomic_DNA"/>
</dbReference>
<dbReference type="InterPro" id="IPR050570">
    <property type="entry name" value="Cell_wall_metabolism_enzyme"/>
</dbReference>
<accession>C1MIM8</accession>
<feature type="region of interest" description="Disordered" evidence="1">
    <location>
        <begin position="1"/>
        <end position="78"/>
    </location>
</feature>
<dbReference type="AlphaFoldDB" id="C1MIM8"/>
<feature type="domain" description="M23ase beta-sheet core" evidence="2">
    <location>
        <begin position="249"/>
        <end position="358"/>
    </location>
</feature>
<protein>
    <submittedName>
        <fullName evidence="3">Predicted protein</fullName>
    </submittedName>
</protein>
<proteinExistence type="predicted"/>
<dbReference type="PANTHER" id="PTHR21666:SF270">
    <property type="entry name" value="MUREIN HYDROLASE ACTIVATOR ENVC"/>
    <property type="match status" value="1"/>
</dbReference>
<evidence type="ECO:0000256" key="1">
    <source>
        <dbReference type="SAM" id="MobiDB-lite"/>
    </source>
</evidence>
<evidence type="ECO:0000313" key="3">
    <source>
        <dbReference type="EMBL" id="EEH60945.1"/>
    </source>
</evidence>
<keyword evidence="4" id="KW-1185">Reference proteome</keyword>
<dbReference type="Pfam" id="PF01551">
    <property type="entry name" value="Peptidase_M23"/>
    <property type="match status" value="1"/>
</dbReference>
<dbReference type="GO" id="GO:0004222">
    <property type="term" value="F:metalloendopeptidase activity"/>
    <property type="evidence" value="ECO:0007669"/>
    <property type="project" value="TreeGrafter"/>
</dbReference>
<dbReference type="Proteomes" id="UP000001876">
    <property type="component" value="Unassembled WGS sequence"/>
</dbReference>
<dbReference type="SUPFAM" id="SSF51261">
    <property type="entry name" value="Duplicated hybrid motif"/>
    <property type="match status" value="1"/>
</dbReference>
<evidence type="ECO:0000259" key="2">
    <source>
        <dbReference type="Pfam" id="PF01551"/>
    </source>
</evidence>